<dbReference type="InterPro" id="IPR017961">
    <property type="entry name" value="DNA_pol_Y-fam_little_finger"/>
</dbReference>
<evidence type="ECO:0000313" key="18">
    <source>
        <dbReference type="Proteomes" id="UP001418222"/>
    </source>
</evidence>
<dbReference type="PROSITE" id="PS50173">
    <property type="entry name" value="UMUC"/>
    <property type="match status" value="1"/>
</dbReference>
<comment type="similarity">
    <text evidence="2">Belongs to the DNA polymerase type-Y family.</text>
</comment>
<evidence type="ECO:0000256" key="1">
    <source>
        <dbReference type="ARBA" id="ARBA00004123"/>
    </source>
</evidence>
<dbReference type="FunFam" id="3.30.70.270:FF:000019">
    <property type="entry name" value="DNA repair protein REV1"/>
    <property type="match status" value="1"/>
</dbReference>
<dbReference type="GO" id="GO:0003887">
    <property type="term" value="F:DNA-directed DNA polymerase activity"/>
    <property type="evidence" value="ECO:0007669"/>
    <property type="project" value="InterPro"/>
</dbReference>
<dbReference type="EMBL" id="JBBWWQ010000016">
    <property type="protein sequence ID" value="KAK8925940.1"/>
    <property type="molecule type" value="Genomic_DNA"/>
</dbReference>
<dbReference type="GO" id="GO:0070987">
    <property type="term" value="P:error-free translesion synthesis"/>
    <property type="evidence" value="ECO:0007669"/>
    <property type="project" value="TreeGrafter"/>
</dbReference>
<keyword evidence="8" id="KW-0227">DNA damage</keyword>
<evidence type="ECO:0000256" key="12">
    <source>
        <dbReference type="ARBA" id="ARBA00023242"/>
    </source>
</evidence>
<feature type="domain" description="UmuC" evidence="16">
    <location>
        <begin position="239"/>
        <end position="420"/>
    </location>
</feature>
<dbReference type="Gene3D" id="3.30.1490.100">
    <property type="entry name" value="DNA polymerase, Y-family, little finger domain"/>
    <property type="match status" value="1"/>
</dbReference>
<feature type="region of interest" description="Disordered" evidence="14">
    <location>
        <begin position="1"/>
        <end position="31"/>
    </location>
</feature>
<comment type="caution">
    <text evidence="17">The sequence shown here is derived from an EMBL/GenBank/DDBJ whole genome shotgun (WGS) entry which is preliminary data.</text>
</comment>
<feature type="compositionally biased region" description="Low complexity" evidence="14">
    <location>
        <begin position="1"/>
        <end position="12"/>
    </location>
</feature>
<keyword evidence="9 13" id="KW-0460">Magnesium</keyword>
<dbReference type="InterPro" id="IPR012112">
    <property type="entry name" value="REV1"/>
</dbReference>
<dbReference type="GO" id="GO:0003684">
    <property type="term" value="F:damaged DNA binding"/>
    <property type="evidence" value="ECO:0007669"/>
    <property type="project" value="InterPro"/>
</dbReference>
<dbReference type="InterPro" id="IPR036420">
    <property type="entry name" value="BRCT_dom_sf"/>
</dbReference>
<keyword evidence="12" id="KW-0539">Nucleus</keyword>
<dbReference type="PANTHER" id="PTHR45990">
    <property type="entry name" value="DNA REPAIR PROTEIN REV1"/>
    <property type="match status" value="1"/>
</dbReference>
<dbReference type="GO" id="GO:0042276">
    <property type="term" value="P:error-prone translesion synthesis"/>
    <property type="evidence" value="ECO:0007669"/>
    <property type="project" value="InterPro"/>
</dbReference>
<dbReference type="GO" id="GO:0046872">
    <property type="term" value="F:metal ion binding"/>
    <property type="evidence" value="ECO:0007669"/>
    <property type="project" value="UniProtKB-KW"/>
</dbReference>
<dbReference type="Gene3D" id="3.40.1170.60">
    <property type="match status" value="1"/>
</dbReference>
<dbReference type="InterPro" id="IPR053848">
    <property type="entry name" value="IMS_HHH_1"/>
</dbReference>
<accession>A0AAP0B2V6</accession>
<sequence length="716" mass="80238">MRSSSPTSASGRSTKRSKSNPKTPVQKSPFADFGSYLAEKNRKLRSQFQAETSFSGDGKGIFHGVSIFVDGHTVPSSQELKGHMLRHGGRCENYFSRSRVTHIICSNLPDSKMKNTLFSSTLEGPSYELAEHSSKICKQQKLPAFFGCKSISSLKDVEVLSDIQSNSRAADGFGELSNTKCLHTSDVHHSTLTDPNFHSRLHFIGTWRNRYRKRFCNMLKGECIKSNVDSSTSTYKTSIIHIDMDSFFVSVILRKYPELLDKPVAVCHSNNSKGTAEISSANYPARNYGVSAGMFVRDAKACCPNLVVFPYNFEAYEEVADQFYSILHKHCNKVQALSCDEAFLDISEFSDLDPENFSSVIRKEIEETTQCTASAGIAGNLLMARLATKFAKPNGQCYIPSEKVESFLDDLPIMALPGIGRAIGDKLESKQLRTCGQLRLISKKTLHKDFGAKVGDMLWNYCRGIDDRKVEVLKETKSIGAEVNWGVRFLNTMDVKRRRAGAKDPLKFMGCGDCENISRSMTLPVATDDATLIQRTAKQIFASYHIDVTEVRGAGLQMSKLEVMGTNKQGSPALPPVCLLDMSVIKDLPVDIISEMNDAYNGKLYDLMRKHDEDQKSKINLWSGSPPKWVEKFEVSNSLILNLTAQLYAKYGVDKLLSPILQLLISLYPLILRSSSEEPLEVRFDLCELLLQYIELKIDSDVEELYLCYLLLERYF</sequence>
<dbReference type="Pfam" id="PF11799">
    <property type="entry name" value="IMS_C"/>
    <property type="match status" value="1"/>
</dbReference>
<evidence type="ECO:0000256" key="13">
    <source>
        <dbReference type="PIRSR" id="PIRSR036573-2"/>
    </source>
</evidence>
<feature type="binding site" evidence="13">
    <location>
        <position position="340"/>
    </location>
    <ligand>
        <name>Mg(2+)</name>
        <dbReference type="ChEBI" id="CHEBI:18420"/>
        <label>1</label>
    </ligand>
</feature>
<dbReference type="PROSITE" id="PS50172">
    <property type="entry name" value="BRCT"/>
    <property type="match status" value="1"/>
</dbReference>
<evidence type="ECO:0000256" key="14">
    <source>
        <dbReference type="SAM" id="MobiDB-lite"/>
    </source>
</evidence>
<dbReference type="Proteomes" id="UP001418222">
    <property type="component" value="Unassembled WGS sequence"/>
</dbReference>
<feature type="domain" description="BRCT" evidence="15">
    <location>
        <begin position="57"/>
        <end position="114"/>
    </location>
</feature>
<evidence type="ECO:0000256" key="4">
    <source>
        <dbReference type="ARBA" id="ARBA00022634"/>
    </source>
</evidence>
<evidence type="ECO:0000259" key="16">
    <source>
        <dbReference type="PROSITE" id="PS50173"/>
    </source>
</evidence>
<dbReference type="SUPFAM" id="SSF56672">
    <property type="entry name" value="DNA/RNA polymerases"/>
    <property type="match status" value="1"/>
</dbReference>
<dbReference type="Pfam" id="PF21999">
    <property type="entry name" value="IMS_HHH_1"/>
    <property type="match status" value="1"/>
</dbReference>
<dbReference type="InterPro" id="IPR036775">
    <property type="entry name" value="DNA_pol_Y-fam_lit_finger_sf"/>
</dbReference>
<dbReference type="Gene3D" id="3.30.70.270">
    <property type="match status" value="1"/>
</dbReference>
<dbReference type="SUPFAM" id="SSF52113">
    <property type="entry name" value="BRCT domain"/>
    <property type="match status" value="1"/>
</dbReference>
<feature type="binding site" evidence="13">
    <location>
        <position position="243"/>
    </location>
    <ligand>
        <name>Mg(2+)</name>
        <dbReference type="ChEBI" id="CHEBI:18420"/>
        <label>1</label>
    </ligand>
</feature>
<comment type="cofactor">
    <cofactor evidence="13">
        <name>Mg(2+)</name>
        <dbReference type="ChEBI" id="CHEBI:18420"/>
    </cofactor>
    <text evidence="13">Binds 2 magnesium ions.</text>
</comment>
<dbReference type="SUPFAM" id="SSF100879">
    <property type="entry name" value="Lesion bypass DNA polymerase (Y-family), little finger domain"/>
    <property type="match status" value="1"/>
</dbReference>
<keyword evidence="5" id="KW-0808">Transferase</keyword>
<dbReference type="InterPro" id="IPR043128">
    <property type="entry name" value="Rev_trsase/Diguanyl_cyclase"/>
</dbReference>
<proteinExistence type="inferred from homology"/>
<evidence type="ECO:0000256" key="9">
    <source>
        <dbReference type="ARBA" id="ARBA00022842"/>
    </source>
</evidence>
<organism evidence="17 18">
    <name type="scientific">Platanthera zijinensis</name>
    <dbReference type="NCBI Taxonomy" id="2320716"/>
    <lineage>
        <taxon>Eukaryota</taxon>
        <taxon>Viridiplantae</taxon>
        <taxon>Streptophyta</taxon>
        <taxon>Embryophyta</taxon>
        <taxon>Tracheophyta</taxon>
        <taxon>Spermatophyta</taxon>
        <taxon>Magnoliopsida</taxon>
        <taxon>Liliopsida</taxon>
        <taxon>Asparagales</taxon>
        <taxon>Orchidaceae</taxon>
        <taxon>Orchidoideae</taxon>
        <taxon>Orchideae</taxon>
        <taxon>Orchidinae</taxon>
        <taxon>Platanthera</taxon>
    </lineage>
</organism>
<dbReference type="GO" id="GO:0006281">
    <property type="term" value="P:DNA repair"/>
    <property type="evidence" value="ECO:0007669"/>
    <property type="project" value="UniProtKB-KW"/>
</dbReference>
<keyword evidence="7 13" id="KW-0479">Metal-binding</keyword>
<dbReference type="InterPro" id="IPR001126">
    <property type="entry name" value="UmuC"/>
</dbReference>
<keyword evidence="11" id="KW-0234">DNA repair</keyword>
<evidence type="ECO:0000256" key="11">
    <source>
        <dbReference type="ARBA" id="ARBA00023204"/>
    </source>
</evidence>
<name>A0AAP0B2V6_9ASPA</name>
<keyword evidence="6" id="KW-0548">Nucleotidyltransferase</keyword>
<dbReference type="PANTHER" id="PTHR45990:SF1">
    <property type="entry name" value="DNA REPAIR PROTEIN REV1"/>
    <property type="match status" value="1"/>
</dbReference>
<dbReference type="Gene3D" id="3.40.50.10190">
    <property type="entry name" value="BRCT domain"/>
    <property type="match status" value="1"/>
</dbReference>
<dbReference type="GO" id="GO:0017125">
    <property type="term" value="F:deoxycytidyl transferase activity"/>
    <property type="evidence" value="ECO:0007669"/>
    <property type="project" value="TreeGrafter"/>
</dbReference>
<dbReference type="Gene3D" id="1.10.150.20">
    <property type="entry name" value="5' to 3' exonuclease, C-terminal subdomain"/>
    <property type="match status" value="1"/>
</dbReference>
<dbReference type="Gene3D" id="6.10.250.1490">
    <property type="match status" value="1"/>
</dbReference>
<evidence type="ECO:0000256" key="2">
    <source>
        <dbReference type="ARBA" id="ARBA00010945"/>
    </source>
</evidence>
<dbReference type="AlphaFoldDB" id="A0AAP0B2V6"/>
<evidence type="ECO:0000256" key="10">
    <source>
        <dbReference type="ARBA" id="ARBA00023125"/>
    </source>
</evidence>
<evidence type="ECO:0000256" key="7">
    <source>
        <dbReference type="ARBA" id="ARBA00022723"/>
    </source>
</evidence>
<reference evidence="17 18" key="1">
    <citation type="journal article" date="2022" name="Nat. Plants">
        <title>Genomes of leafy and leafless Platanthera orchids illuminate the evolution of mycoheterotrophy.</title>
        <authorList>
            <person name="Li M.H."/>
            <person name="Liu K.W."/>
            <person name="Li Z."/>
            <person name="Lu H.C."/>
            <person name="Ye Q.L."/>
            <person name="Zhang D."/>
            <person name="Wang J.Y."/>
            <person name="Li Y.F."/>
            <person name="Zhong Z.M."/>
            <person name="Liu X."/>
            <person name="Yu X."/>
            <person name="Liu D.K."/>
            <person name="Tu X.D."/>
            <person name="Liu B."/>
            <person name="Hao Y."/>
            <person name="Liao X.Y."/>
            <person name="Jiang Y.T."/>
            <person name="Sun W.H."/>
            <person name="Chen J."/>
            <person name="Chen Y.Q."/>
            <person name="Ai Y."/>
            <person name="Zhai J.W."/>
            <person name="Wu S.S."/>
            <person name="Zhou Z."/>
            <person name="Hsiao Y.Y."/>
            <person name="Wu W.L."/>
            <person name="Chen Y.Y."/>
            <person name="Lin Y.F."/>
            <person name="Hsu J.L."/>
            <person name="Li C.Y."/>
            <person name="Wang Z.W."/>
            <person name="Zhao X."/>
            <person name="Zhong W.Y."/>
            <person name="Ma X.K."/>
            <person name="Ma L."/>
            <person name="Huang J."/>
            <person name="Chen G.Z."/>
            <person name="Huang M.Z."/>
            <person name="Huang L."/>
            <person name="Peng D.H."/>
            <person name="Luo Y.B."/>
            <person name="Zou S.Q."/>
            <person name="Chen S.P."/>
            <person name="Lan S."/>
            <person name="Tsai W.C."/>
            <person name="Van de Peer Y."/>
            <person name="Liu Z.J."/>
        </authorList>
    </citation>
    <scope>NUCLEOTIDE SEQUENCE [LARGE SCALE GENOMIC DNA]</scope>
    <source>
        <strain evidence="17">Lor287</strain>
    </source>
</reference>
<dbReference type="InterPro" id="IPR043502">
    <property type="entry name" value="DNA/RNA_pol_sf"/>
</dbReference>
<gene>
    <name evidence="17" type="primary">REV1</name>
    <name evidence="17" type="ORF">KSP39_PZI018260</name>
</gene>
<evidence type="ECO:0000256" key="6">
    <source>
        <dbReference type="ARBA" id="ARBA00022695"/>
    </source>
</evidence>
<comment type="subcellular location">
    <subcellularLocation>
        <location evidence="1">Nucleus</location>
    </subcellularLocation>
</comment>
<evidence type="ECO:0000256" key="3">
    <source>
        <dbReference type="ARBA" id="ARBA00020399"/>
    </source>
</evidence>
<evidence type="ECO:0000256" key="8">
    <source>
        <dbReference type="ARBA" id="ARBA00022763"/>
    </source>
</evidence>
<evidence type="ECO:0000313" key="17">
    <source>
        <dbReference type="EMBL" id="KAK8925940.1"/>
    </source>
</evidence>
<evidence type="ECO:0000259" key="15">
    <source>
        <dbReference type="PROSITE" id="PS50172"/>
    </source>
</evidence>
<dbReference type="PIRSF" id="PIRSF036573">
    <property type="entry name" value="REV1"/>
    <property type="match status" value="1"/>
</dbReference>
<feature type="binding site" evidence="13">
    <location>
        <position position="341"/>
    </location>
    <ligand>
        <name>Mg(2+)</name>
        <dbReference type="ChEBI" id="CHEBI:18420"/>
        <label>1</label>
    </ligand>
</feature>
<evidence type="ECO:0000256" key="5">
    <source>
        <dbReference type="ARBA" id="ARBA00022679"/>
    </source>
</evidence>
<dbReference type="InterPro" id="IPR001357">
    <property type="entry name" value="BRCT_dom"/>
</dbReference>
<keyword evidence="4" id="KW-0237">DNA synthesis</keyword>
<dbReference type="FunFam" id="3.40.1170.60:FF:000004">
    <property type="entry name" value="DNA repair protein REV1"/>
    <property type="match status" value="1"/>
</dbReference>
<keyword evidence="10" id="KW-0238">DNA-binding</keyword>
<keyword evidence="18" id="KW-1185">Reference proteome</keyword>
<dbReference type="Pfam" id="PF00817">
    <property type="entry name" value="IMS"/>
    <property type="match status" value="1"/>
</dbReference>
<dbReference type="CDD" id="cd17719">
    <property type="entry name" value="BRCT_Rev1"/>
    <property type="match status" value="1"/>
</dbReference>
<dbReference type="GO" id="GO:0005634">
    <property type="term" value="C:nucleus"/>
    <property type="evidence" value="ECO:0007669"/>
    <property type="project" value="UniProtKB-SubCell"/>
</dbReference>
<protein>
    <recommendedName>
        <fullName evidence="3">DNA repair protein REV1</fullName>
    </recommendedName>
</protein>